<dbReference type="Pfam" id="PF12862">
    <property type="entry name" value="ANAPC5"/>
    <property type="match status" value="1"/>
</dbReference>
<dbReference type="GO" id="GO:0045842">
    <property type="term" value="P:positive regulation of mitotic metaphase/anaphase transition"/>
    <property type="evidence" value="ECO:0007669"/>
    <property type="project" value="TreeGrafter"/>
</dbReference>
<evidence type="ECO:0000256" key="2">
    <source>
        <dbReference type="ARBA" id="ARBA00016066"/>
    </source>
</evidence>
<evidence type="ECO:0000256" key="7">
    <source>
        <dbReference type="ARBA" id="ARBA00031069"/>
    </source>
</evidence>
<evidence type="ECO:0000256" key="4">
    <source>
        <dbReference type="ARBA" id="ARBA00022776"/>
    </source>
</evidence>
<gene>
    <name evidence="10" type="ORF">L211DRAFT_814373</name>
</gene>
<evidence type="ECO:0000313" key="10">
    <source>
        <dbReference type="EMBL" id="RPB19524.1"/>
    </source>
</evidence>
<dbReference type="PANTHER" id="PTHR12830">
    <property type="entry name" value="ANAPHASE-PROMOTING COMPLEX SUBUNIT 5"/>
    <property type="match status" value="1"/>
</dbReference>
<sequence length="740" mass="83790">MSRYLTPGKVALLCLVELYAESRFPNQSILPVLSFVLKHIVSPKDSTGFLVTLDQIKAATVNEPSAVVGRNIFDLLLKKLWEINSLDALHTFFTNLETYLIDTEGANKSAVVRVHGEKSPLSRSSVLGCFVRRAALEHTRMAFTDAIMLWKSFVVYREPTLPEWRKRNLGAGPLSFDINLKGLSLEDALFDHVYGRLKDGRECHISTDDVERLLEFQVDAMQRMGTRIPSEIQEQLRTMLSLNVIIPSLNHYVEFLNSWRAGDYAGAFDNLHRYFDYTMQNRDRTFYQYALLNLAILQADFGCYRESVLAMQETINTARENKDMACLNFALSWFYHFHKAHPQDCPEVISSRMERESLQFLKAKAKEAGMHHLQSMAHLSEAKQLLVGGESIPAAFESILRSSYLNVTKNIHNAIGSQILLQSAIWGRLGISYLSWMNCELFLAKYKQHAPIEDVVKALCRGAYIISMRGRFDEALERLEEVDQESLRTLKVYQYWSTYIGLLKLRRAIHRSDLASADILLEQLAASPLVEPDCALETAMAKIDLQMRRGNFSAALAGITKLADELDRDKADVYHRIRLMTLKAQLLAKCGRAPKALSLGLRAAAIAWRSRLLPMLFQSLLVISTILIHLSEFETAYDLMDRIMPQVLECEDALLNAQCFSVLADSLVGLAGKSQEAERREELHRALEFMDRAGAEYARLGDGEGRAGVMGKKARIMDYLGDRAVRDEVVKLYVQLKRGG</sequence>
<dbReference type="STRING" id="1051890.A0A3N4L9F3"/>
<dbReference type="GO" id="GO:0005680">
    <property type="term" value="C:anaphase-promoting complex"/>
    <property type="evidence" value="ECO:0007669"/>
    <property type="project" value="InterPro"/>
</dbReference>
<proteinExistence type="inferred from homology"/>
<evidence type="ECO:0000313" key="11">
    <source>
        <dbReference type="Proteomes" id="UP000267821"/>
    </source>
</evidence>
<keyword evidence="11" id="KW-1185">Reference proteome</keyword>
<evidence type="ECO:0000259" key="9">
    <source>
        <dbReference type="Pfam" id="PF12862"/>
    </source>
</evidence>
<keyword evidence="6" id="KW-0131">Cell cycle</keyword>
<protein>
    <recommendedName>
        <fullName evidence="2">Anaphase-promoting complex subunit 5</fullName>
    </recommendedName>
    <alternativeName>
        <fullName evidence="7">Cyclosome subunit 5</fullName>
    </alternativeName>
</protein>
<evidence type="ECO:0000256" key="3">
    <source>
        <dbReference type="ARBA" id="ARBA00022618"/>
    </source>
</evidence>
<dbReference type="GO" id="GO:0051301">
    <property type="term" value="P:cell division"/>
    <property type="evidence" value="ECO:0007669"/>
    <property type="project" value="UniProtKB-KW"/>
</dbReference>
<evidence type="ECO:0000256" key="8">
    <source>
        <dbReference type="ARBA" id="ARBA00045696"/>
    </source>
</evidence>
<name>A0A3N4L9F3_9PEZI</name>
<feature type="domain" description="Anaphase-promoting complex subunit 5" evidence="9">
    <location>
        <begin position="251"/>
        <end position="340"/>
    </location>
</feature>
<comment type="function">
    <text evidence="8">Component of the anaphase promoting complex/cyclosome (APC/C), a cell cycle-regulated E3 ubiquitin ligase that controls progression through mitosis and the G1 phase of the cell cycle. The APC/C complex acts by mediating ubiquitination and subsequent degradation of target proteins: it mainly mediates the formation of 'Lys-11'-linked polyubiquitin chains and, to a lower extent, the formation of 'Lys-48'- and 'Lys-63'-linked polyubiquitin chains. The APC/C complex catalyzes assembly of branched 'Lys-11'-/'Lys-48'-linked branched ubiquitin chains on target proteins.</text>
</comment>
<dbReference type="PANTHER" id="PTHR12830:SF9">
    <property type="entry name" value="ANAPHASE-PROMOTING COMPLEX SUBUNIT 5"/>
    <property type="match status" value="1"/>
</dbReference>
<dbReference type="InterPro" id="IPR011990">
    <property type="entry name" value="TPR-like_helical_dom_sf"/>
</dbReference>
<comment type="similarity">
    <text evidence="1">Belongs to the APC5 family.</text>
</comment>
<evidence type="ECO:0000256" key="1">
    <source>
        <dbReference type="ARBA" id="ARBA00007450"/>
    </source>
</evidence>
<dbReference type="OrthoDB" id="2504561at2759"/>
<evidence type="ECO:0000256" key="6">
    <source>
        <dbReference type="ARBA" id="ARBA00023306"/>
    </source>
</evidence>
<evidence type="ECO:0000256" key="5">
    <source>
        <dbReference type="ARBA" id="ARBA00022786"/>
    </source>
</evidence>
<dbReference type="InterPro" id="IPR037679">
    <property type="entry name" value="Apc5"/>
</dbReference>
<accession>A0A3N4L9F3</accession>
<keyword evidence="3" id="KW-0132">Cell division</keyword>
<dbReference type="InParanoid" id="A0A3N4L9F3"/>
<organism evidence="10 11">
    <name type="scientific">Terfezia boudieri ATCC MYA-4762</name>
    <dbReference type="NCBI Taxonomy" id="1051890"/>
    <lineage>
        <taxon>Eukaryota</taxon>
        <taxon>Fungi</taxon>
        <taxon>Dikarya</taxon>
        <taxon>Ascomycota</taxon>
        <taxon>Pezizomycotina</taxon>
        <taxon>Pezizomycetes</taxon>
        <taxon>Pezizales</taxon>
        <taxon>Pezizaceae</taxon>
        <taxon>Terfezia</taxon>
    </lineage>
</organism>
<dbReference type="GO" id="GO:0070979">
    <property type="term" value="P:protein K11-linked ubiquitination"/>
    <property type="evidence" value="ECO:0007669"/>
    <property type="project" value="TreeGrafter"/>
</dbReference>
<keyword evidence="5" id="KW-0833">Ubl conjugation pathway</keyword>
<dbReference type="GO" id="GO:0031145">
    <property type="term" value="P:anaphase-promoting complex-dependent catabolic process"/>
    <property type="evidence" value="ECO:0007669"/>
    <property type="project" value="TreeGrafter"/>
</dbReference>
<dbReference type="SUPFAM" id="SSF48452">
    <property type="entry name" value="TPR-like"/>
    <property type="match status" value="1"/>
</dbReference>
<reference evidence="10 11" key="1">
    <citation type="journal article" date="2018" name="Nat. Ecol. Evol.">
        <title>Pezizomycetes genomes reveal the molecular basis of ectomycorrhizal truffle lifestyle.</title>
        <authorList>
            <person name="Murat C."/>
            <person name="Payen T."/>
            <person name="Noel B."/>
            <person name="Kuo A."/>
            <person name="Morin E."/>
            <person name="Chen J."/>
            <person name="Kohler A."/>
            <person name="Krizsan K."/>
            <person name="Balestrini R."/>
            <person name="Da Silva C."/>
            <person name="Montanini B."/>
            <person name="Hainaut M."/>
            <person name="Levati E."/>
            <person name="Barry K.W."/>
            <person name="Belfiori B."/>
            <person name="Cichocki N."/>
            <person name="Clum A."/>
            <person name="Dockter R.B."/>
            <person name="Fauchery L."/>
            <person name="Guy J."/>
            <person name="Iotti M."/>
            <person name="Le Tacon F."/>
            <person name="Lindquist E.A."/>
            <person name="Lipzen A."/>
            <person name="Malagnac F."/>
            <person name="Mello A."/>
            <person name="Molinier V."/>
            <person name="Miyauchi S."/>
            <person name="Poulain J."/>
            <person name="Riccioni C."/>
            <person name="Rubini A."/>
            <person name="Sitrit Y."/>
            <person name="Splivallo R."/>
            <person name="Traeger S."/>
            <person name="Wang M."/>
            <person name="Zifcakova L."/>
            <person name="Wipf D."/>
            <person name="Zambonelli A."/>
            <person name="Paolocci F."/>
            <person name="Nowrousian M."/>
            <person name="Ottonello S."/>
            <person name="Baldrian P."/>
            <person name="Spatafora J.W."/>
            <person name="Henrissat B."/>
            <person name="Nagy L.G."/>
            <person name="Aury J.M."/>
            <person name="Wincker P."/>
            <person name="Grigoriev I.V."/>
            <person name="Bonfante P."/>
            <person name="Martin F.M."/>
        </authorList>
    </citation>
    <scope>NUCLEOTIDE SEQUENCE [LARGE SCALE GENOMIC DNA]</scope>
    <source>
        <strain evidence="10 11">ATCC MYA-4762</strain>
    </source>
</reference>
<dbReference type="Proteomes" id="UP000267821">
    <property type="component" value="Unassembled WGS sequence"/>
</dbReference>
<dbReference type="InterPro" id="IPR026000">
    <property type="entry name" value="Apc5_dom"/>
</dbReference>
<keyword evidence="4" id="KW-0498">Mitosis</keyword>
<dbReference type="AlphaFoldDB" id="A0A3N4L9F3"/>
<dbReference type="EMBL" id="ML121588">
    <property type="protein sequence ID" value="RPB19524.1"/>
    <property type="molecule type" value="Genomic_DNA"/>
</dbReference>
<dbReference type="UniPathway" id="UPA00143"/>